<gene>
    <name evidence="2" type="ORF">HUT05_01955</name>
</gene>
<protein>
    <submittedName>
        <fullName evidence="2">DUF5133 domain-containing protein</fullName>
    </submittedName>
</protein>
<sequence>MILPAERELRAALARFASARIDHDVRPTGGTSRVLEDATYTLCVMTSSRSIEEALVAADALLQRYCADRAAVSREVLTVVDVPRSGGPVESASDTSRLESTGA</sequence>
<organism evidence="2 3">
    <name type="scientific">Streptomyces chartreusis</name>
    <dbReference type="NCBI Taxonomy" id="1969"/>
    <lineage>
        <taxon>Bacteria</taxon>
        <taxon>Bacillati</taxon>
        <taxon>Actinomycetota</taxon>
        <taxon>Actinomycetes</taxon>
        <taxon>Kitasatosporales</taxon>
        <taxon>Streptomycetaceae</taxon>
        <taxon>Streptomyces</taxon>
    </lineage>
</organism>
<feature type="region of interest" description="Disordered" evidence="1">
    <location>
        <begin position="83"/>
        <end position="103"/>
    </location>
</feature>
<evidence type="ECO:0000256" key="1">
    <source>
        <dbReference type="SAM" id="MobiDB-lite"/>
    </source>
</evidence>
<dbReference type="EMBL" id="CP056041">
    <property type="protein sequence ID" value="QKZ16243.1"/>
    <property type="molecule type" value="Genomic_DNA"/>
</dbReference>
<evidence type="ECO:0000313" key="3">
    <source>
        <dbReference type="Proteomes" id="UP000509418"/>
    </source>
</evidence>
<name>A0A7I0NT50_STRCX</name>
<dbReference type="AlphaFoldDB" id="A0A7I0NT50"/>
<dbReference type="Pfam" id="PF17196">
    <property type="entry name" value="DUF5133"/>
    <property type="match status" value="1"/>
</dbReference>
<dbReference type="Proteomes" id="UP000509418">
    <property type="component" value="Chromosome"/>
</dbReference>
<accession>A0A7I0NT50</accession>
<reference evidence="2 3" key="1">
    <citation type="submission" date="2020-06" db="EMBL/GenBank/DDBJ databases">
        <title>Genome mining for natural products.</title>
        <authorList>
            <person name="Zhang B."/>
            <person name="Shi J."/>
            <person name="Ge H."/>
        </authorList>
    </citation>
    <scope>NUCLEOTIDE SEQUENCE [LARGE SCALE GENOMIC DNA]</scope>
    <source>
        <strain evidence="2 3">NA02069</strain>
    </source>
</reference>
<proteinExistence type="predicted"/>
<keyword evidence="3" id="KW-1185">Reference proteome</keyword>
<feature type="compositionally biased region" description="Polar residues" evidence="1">
    <location>
        <begin position="92"/>
        <end position="103"/>
    </location>
</feature>
<dbReference type="InterPro" id="IPR033457">
    <property type="entry name" value="DUF5133"/>
</dbReference>
<evidence type="ECO:0000313" key="2">
    <source>
        <dbReference type="EMBL" id="QKZ16243.1"/>
    </source>
</evidence>